<dbReference type="InterPro" id="IPR032781">
    <property type="entry name" value="ABC_tran_Xtn"/>
</dbReference>
<dbReference type="SUPFAM" id="SSF52540">
    <property type="entry name" value="P-loop containing nucleoside triphosphate hydrolases"/>
    <property type="match status" value="2"/>
</dbReference>
<feature type="binding site" evidence="7">
    <location>
        <begin position="350"/>
        <end position="357"/>
    </location>
    <ligand>
        <name>ATP</name>
        <dbReference type="ChEBI" id="CHEBI:30616"/>
        <label>2</label>
    </ligand>
</feature>
<sequence length="549" mass="60667">MARQFIYHMAGLNKSFGAKKVLENVHLSFYPDAKIGILGPNGAGKSTVLKVMAGLDTEFTGEAWLAEGATLGYLPQEPQLDPAKTVLENVMEGVAEKQAVLDRYNELMMNYSDETADEGAALQDVIDAQNLWDLDSQVEMAMEALRCPPPEAGVESLSGGEMRRVALCALLLRQPDLLLLDEPTNHLDAESIAWLEKHLREYPGAVIMITHDRYFLDNVTGWILELDRGKGIPYEGNYTAYLEAKRKRMKQEGREDAARQKALSSEQDWIASSPKARQAKSKARIRAYDELVKAAADRRPGEAQIIIPTGERLGNQVIDAEGISKAYGDRLLIDDLTFKLPPGGIVGVIGPNGAGKTTLFRMITGQEKPDSGTITIGETVQLSYVDQSRDSLDGNKSVWEEISGGNDIIKLGRHEMNSRAYCSTFNFKGGDQQQKVGTLSGGQRNRVHLAKLLKSGGNVLLLDEPTNDLDTETLGALEEALENFAGCAVIISHDRMFLDRLATHILAFEGDSHVEWFEGNFEDYEQDKIRRLGADSVNPKRVTYKPLKR</sequence>
<protein>
    <recommendedName>
        <fullName evidence="7">Energy-dependent translational throttle protein EttA</fullName>
        <ecNumber evidence="7">3.6.1.-</ecNumber>
    </recommendedName>
    <alternativeName>
        <fullName evidence="7">Translational regulatory factor EttA</fullName>
    </alternativeName>
</protein>
<feature type="binding site" evidence="7">
    <location>
        <begin position="39"/>
        <end position="46"/>
    </location>
    <ligand>
        <name>ATP</name>
        <dbReference type="ChEBI" id="CHEBI:30616"/>
        <label>1</label>
    </ligand>
</feature>
<organism evidence="10 11">
    <name type="scientific">Hoeflea algicola</name>
    <dbReference type="NCBI Taxonomy" id="2983763"/>
    <lineage>
        <taxon>Bacteria</taxon>
        <taxon>Pseudomonadati</taxon>
        <taxon>Pseudomonadota</taxon>
        <taxon>Alphaproteobacteria</taxon>
        <taxon>Hyphomicrobiales</taxon>
        <taxon>Rhizobiaceae</taxon>
        <taxon>Hoeflea</taxon>
    </lineage>
</organism>
<evidence type="ECO:0000256" key="4">
    <source>
        <dbReference type="ARBA" id="ARBA00022741"/>
    </source>
</evidence>
<keyword evidence="3 7" id="KW-0699">rRNA-binding</keyword>
<comment type="function">
    <text evidence="7">A translation factor that gates the progression of the 70S ribosomal initiation complex (IC, containing tRNA(fMet) in the P-site) into the translation elongation cycle by using a mechanism sensitive to the ATP/ADP ratio. Binds to the 70S ribosome E-site where it modulates the state of the translating ribosome during subunit translocation. ATP hydrolysis probably frees it from the ribosome, which can enter the elongation phase.</text>
</comment>
<evidence type="ECO:0000256" key="7">
    <source>
        <dbReference type="HAMAP-Rule" id="MF_00847"/>
    </source>
</evidence>
<keyword evidence="7" id="KW-0694">RNA-binding</keyword>
<dbReference type="PANTHER" id="PTHR43858">
    <property type="entry name" value="ENERGY-DEPENDENT TRANSLATIONAL THROTTLE PROTEIN ETTA"/>
    <property type="match status" value="1"/>
</dbReference>
<comment type="catalytic activity">
    <reaction evidence="7">
        <text>ATP + H2O = ADP + phosphate + H(+)</text>
        <dbReference type="Rhea" id="RHEA:13065"/>
        <dbReference type="ChEBI" id="CHEBI:15377"/>
        <dbReference type="ChEBI" id="CHEBI:15378"/>
        <dbReference type="ChEBI" id="CHEBI:30616"/>
        <dbReference type="ChEBI" id="CHEBI:43474"/>
        <dbReference type="ChEBI" id="CHEBI:456216"/>
    </reaction>
</comment>
<keyword evidence="6 7" id="KW-0810">Translation regulation</keyword>
<proteinExistence type="inferred from homology"/>
<dbReference type="EC" id="3.6.1.-" evidence="7"/>
<dbReference type="Pfam" id="PF12848">
    <property type="entry name" value="ABC_tran_Xtn"/>
    <property type="match status" value="1"/>
</dbReference>
<keyword evidence="7" id="KW-0378">Hydrolase</keyword>
<dbReference type="InterPro" id="IPR017871">
    <property type="entry name" value="ABC_transporter-like_CS"/>
</dbReference>
<evidence type="ECO:0000256" key="5">
    <source>
        <dbReference type="ARBA" id="ARBA00022840"/>
    </source>
</evidence>
<feature type="region of interest" description="Disordered" evidence="8">
    <location>
        <begin position="252"/>
        <end position="277"/>
    </location>
</feature>
<comment type="caution">
    <text evidence="7">Lacks conserved residue(s) required for the propagation of feature annotation.</text>
</comment>
<gene>
    <name evidence="7 10" type="primary">ettA</name>
    <name evidence="10" type="ORF">OEG84_09330</name>
</gene>
<comment type="domain">
    <text evidence="7">The P-site tRNA interaction motif (PtIM domain) probably interacts with the P-site tRNA(fMet) as well as the 23S rRNA.</text>
</comment>
<dbReference type="PROSITE" id="PS50893">
    <property type="entry name" value="ABC_TRANSPORTER_2"/>
    <property type="match status" value="2"/>
</dbReference>
<evidence type="ECO:0000256" key="1">
    <source>
        <dbReference type="ARBA" id="ARBA00005868"/>
    </source>
</evidence>
<evidence type="ECO:0000313" key="11">
    <source>
        <dbReference type="Proteomes" id="UP001073227"/>
    </source>
</evidence>
<dbReference type="NCBIfam" id="TIGR03719">
    <property type="entry name" value="ABC_ABC_ChvD"/>
    <property type="match status" value="1"/>
</dbReference>
<keyword evidence="7" id="KW-0677">Repeat</keyword>
<keyword evidence="4 7" id="KW-0547">Nucleotide-binding</keyword>
<evidence type="ECO:0000259" key="9">
    <source>
        <dbReference type="PROSITE" id="PS50893"/>
    </source>
</evidence>
<feature type="domain" description="ABC transporter" evidence="9">
    <location>
        <begin position="318"/>
        <end position="537"/>
    </location>
</feature>
<keyword evidence="5 7" id="KW-0067">ATP-binding</keyword>
<accession>A0ABT3Z835</accession>
<dbReference type="InterPro" id="IPR022374">
    <property type="entry name" value="EttA"/>
</dbReference>
<evidence type="ECO:0000256" key="8">
    <source>
        <dbReference type="SAM" id="MobiDB-lite"/>
    </source>
</evidence>
<comment type="subunit">
    <text evidence="7">Monomer. Probably contacts ribosomal proteins L1, L5, L33 and S7, the 16S and 23S rRNA and the P-site containing tRNA(fMet).</text>
</comment>
<dbReference type="NCBIfam" id="NF008775">
    <property type="entry name" value="PRK11819.1"/>
    <property type="match status" value="1"/>
</dbReference>
<comment type="similarity">
    <text evidence="1 7">Belongs to the ABC transporter superfamily. ABCF family. Translational throttle EttA subfamily.</text>
</comment>
<dbReference type="RefSeq" id="WP_267653502.1">
    <property type="nucleotide sequence ID" value="NZ_JAOVZR010000001.1"/>
</dbReference>
<comment type="caution">
    <text evidence="10">The sequence shown here is derived from an EMBL/GenBank/DDBJ whole genome shotgun (WGS) entry which is preliminary data.</text>
</comment>
<dbReference type="SMART" id="SM00382">
    <property type="entry name" value="AAA"/>
    <property type="match status" value="2"/>
</dbReference>
<dbReference type="Proteomes" id="UP001073227">
    <property type="component" value="Unassembled WGS sequence"/>
</dbReference>
<keyword evidence="2 7" id="KW-0820">tRNA-binding</keyword>
<dbReference type="PROSITE" id="PS00211">
    <property type="entry name" value="ABC_TRANSPORTER_1"/>
    <property type="match status" value="1"/>
</dbReference>
<evidence type="ECO:0000313" key="10">
    <source>
        <dbReference type="EMBL" id="MCY0147908.1"/>
    </source>
</evidence>
<dbReference type="InterPro" id="IPR003439">
    <property type="entry name" value="ABC_transporter-like_ATP-bd"/>
</dbReference>
<dbReference type="HAMAP" id="MF_00847">
    <property type="entry name" value="EttA"/>
    <property type="match status" value="1"/>
</dbReference>
<name>A0ABT3Z835_9HYPH</name>
<dbReference type="EMBL" id="JAOVZR010000001">
    <property type="protein sequence ID" value="MCY0147908.1"/>
    <property type="molecule type" value="Genomic_DNA"/>
</dbReference>
<dbReference type="InterPro" id="IPR027417">
    <property type="entry name" value="P-loop_NTPase"/>
</dbReference>
<keyword evidence="11" id="KW-1185">Reference proteome</keyword>
<comment type="subcellular location">
    <subcellularLocation>
        <location evidence="7">Cytoplasm</location>
    </subcellularLocation>
    <text evidence="7">Associates with ribosomes and polysomes.</text>
</comment>
<keyword evidence="7" id="KW-0648">Protein biosynthesis</keyword>
<comment type="domain">
    <text evidence="7">The arm domain is inserted in the first ABC transporter domain. Probably contacts ribosomal protein L1.</text>
</comment>
<dbReference type="CDD" id="cd03221">
    <property type="entry name" value="ABCF_EF-3"/>
    <property type="match status" value="2"/>
</dbReference>
<dbReference type="Gene3D" id="3.40.50.300">
    <property type="entry name" value="P-loop containing nucleotide triphosphate hydrolases"/>
    <property type="match status" value="2"/>
</dbReference>
<dbReference type="Pfam" id="PF00005">
    <property type="entry name" value="ABC_tran"/>
    <property type="match status" value="2"/>
</dbReference>
<dbReference type="PANTHER" id="PTHR43858:SF1">
    <property type="entry name" value="ABC TRANSPORTER-RELATED PROTEIN"/>
    <property type="match status" value="1"/>
</dbReference>
<feature type="region of interest" description="PtIM" evidence="7">
    <location>
        <begin position="236"/>
        <end position="316"/>
    </location>
</feature>
<evidence type="ECO:0000256" key="2">
    <source>
        <dbReference type="ARBA" id="ARBA00022555"/>
    </source>
</evidence>
<feature type="domain" description="ABC transporter" evidence="9">
    <location>
        <begin position="7"/>
        <end position="253"/>
    </location>
</feature>
<evidence type="ECO:0000256" key="3">
    <source>
        <dbReference type="ARBA" id="ARBA00022730"/>
    </source>
</evidence>
<reference evidence="10" key="1">
    <citation type="submission" date="2022-10" db="EMBL/GenBank/DDBJ databases">
        <title>Hoeflea sp. G2-23, isolated from marine algae.</title>
        <authorList>
            <person name="Kristyanto S."/>
            <person name="Kim J.M."/>
            <person name="Jeon C.O."/>
        </authorList>
    </citation>
    <scope>NUCLEOTIDE SEQUENCE</scope>
    <source>
        <strain evidence="10">G2-23</strain>
    </source>
</reference>
<dbReference type="InterPro" id="IPR003593">
    <property type="entry name" value="AAA+_ATPase"/>
</dbReference>
<keyword evidence="7" id="KW-0963">Cytoplasm</keyword>
<evidence type="ECO:0000256" key="6">
    <source>
        <dbReference type="ARBA" id="ARBA00022845"/>
    </source>
</evidence>